<dbReference type="GO" id="GO:0051920">
    <property type="term" value="F:peroxiredoxin activity"/>
    <property type="evidence" value="ECO:0007669"/>
    <property type="project" value="InterPro"/>
</dbReference>
<keyword evidence="3" id="KW-1185">Reference proteome</keyword>
<name>A0A934UPU8_9BURK</name>
<evidence type="ECO:0000313" key="2">
    <source>
        <dbReference type="EMBL" id="MBK0391465.1"/>
    </source>
</evidence>
<dbReference type="SUPFAM" id="SSF69118">
    <property type="entry name" value="AhpD-like"/>
    <property type="match status" value="1"/>
</dbReference>
<reference evidence="2" key="1">
    <citation type="submission" date="2020-12" db="EMBL/GenBank/DDBJ databases">
        <title>Ramlibacter sp. nov., isolated from a freshwater alga, Cryptomonas.</title>
        <authorList>
            <person name="Kim H.M."/>
            <person name="Jeon C.O."/>
        </authorList>
    </citation>
    <scope>NUCLEOTIDE SEQUENCE</scope>
    <source>
        <strain evidence="2">CrO1</strain>
    </source>
</reference>
<proteinExistence type="predicted"/>
<dbReference type="EMBL" id="JAEDAO010000001">
    <property type="protein sequence ID" value="MBK0391465.1"/>
    <property type="molecule type" value="Genomic_DNA"/>
</dbReference>
<dbReference type="PANTHER" id="PTHR34846">
    <property type="entry name" value="4-CARBOXYMUCONOLACTONE DECARBOXYLASE FAMILY PROTEIN (AFU_ORTHOLOGUE AFUA_6G11590)"/>
    <property type="match status" value="1"/>
</dbReference>
<dbReference type="Gene3D" id="1.20.1290.10">
    <property type="entry name" value="AhpD-like"/>
    <property type="match status" value="1"/>
</dbReference>
<dbReference type="Pfam" id="PF02627">
    <property type="entry name" value="CMD"/>
    <property type="match status" value="1"/>
</dbReference>
<gene>
    <name evidence="2" type="ORF">I8E28_02570</name>
</gene>
<evidence type="ECO:0000259" key="1">
    <source>
        <dbReference type="Pfam" id="PF02627"/>
    </source>
</evidence>
<sequence>MSADTDPALRQGGTTPWRERLPLPAREQMTDEQRAAAQALIDGPRKGVFGPFLPLLRAPQLLDRVAALGETLRFKGSLEARIRELAICAASRHVGNQFEWHMHAPLAIQAGVSAAAIDLLRQGARPQPLATDEATAYDACHELLHTNGLSDPTYQRAVEQFGEPAVVELVTLVGYFVMVSWLMNVAHTPAQRSAGAPLPSWPA</sequence>
<comment type="caution">
    <text evidence="2">The sequence shown here is derived from an EMBL/GenBank/DDBJ whole genome shotgun (WGS) entry which is preliminary data.</text>
</comment>
<dbReference type="PANTHER" id="PTHR34846:SF11">
    <property type="entry name" value="4-CARBOXYMUCONOLACTONE DECARBOXYLASE FAMILY PROTEIN (AFU_ORTHOLOGUE AFUA_6G11590)"/>
    <property type="match status" value="1"/>
</dbReference>
<organism evidence="2 3">
    <name type="scientific">Ramlibacter algicola</name>
    <dbReference type="NCBI Taxonomy" id="2795217"/>
    <lineage>
        <taxon>Bacteria</taxon>
        <taxon>Pseudomonadati</taxon>
        <taxon>Pseudomonadota</taxon>
        <taxon>Betaproteobacteria</taxon>
        <taxon>Burkholderiales</taxon>
        <taxon>Comamonadaceae</taxon>
        <taxon>Ramlibacter</taxon>
    </lineage>
</organism>
<feature type="domain" description="Carboxymuconolactone decarboxylase-like" evidence="1">
    <location>
        <begin position="59"/>
        <end position="123"/>
    </location>
</feature>
<dbReference type="InterPro" id="IPR029032">
    <property type="entry name" value="AhpD-like"/>
</dbReference>
<accession>A0A934UPU8</accession>
<protein>
    <submittedName>
        <fullName evidence="2">Carboxymuconolactone decarboxylase family protein</fullName>
    </submittedName>
</protein>
<dbReference type="AlphaFoldDB" id="A0A934UPU8"/>
<dbReference type="InterPro" id="IPR003779">
    <property type="entry name" value="CMD-like"/>
</dbReference>
<dbReference type="RefSeq" id="WP_200786283.1">
    <property type="nucleotide sequence ID" value="NZ_JAEDAO010000001.1"/>
</dbReference>
<dbReference type="Proteomes" id="UP000617041">
    <property type="component" value="Unassembled WGS sequence"/>
</dbReference>
<evidence type="ECO:0000313" key="3">
    <source>
        <dbReference type="Proteomes" id="UP000617041"/>
    </source>
</evidence>